<evidence type="ECO:0000313" key="1">
    <source>
        <dbReference type="EMBL" id="KAJ8638794.1"/>
    </source>
</evidence>
<proteinExistence type="predicted"/>
<comment type="caution">
    <text evidence="1">The sequence shown here is derived from an EMBL/GenBank/DDBJ whole genome shotgun (WGS) entry which is preliminary data.</text>
</comment>
<accession>A0ACC2LZL7</accession>
<sequence length="98" mass="11191">MISRKDPSLMLSATFSALDLFLPWYGKEESKYGRKLIGATDPQKSEPETIRVDLAVVVGRTRPGDPPPATTGRKRRRSPFSGDDGEEFQRRFYTAWWL</sequence>
<evidence type="ECO:0000313" key="2">
    <source>
        <dbReference type="Proteomes" id="UP001234297"/>
    </source>
</evidence>
<name>A0ACC2LZL7_PERAE</name>
<dbReference type="EMBL" id="CM056813">
    <property type="protein sequence ID" value="KAJ8638794.1"/>
    <property type="molecule type" value="Genomic_DNA"/>
</dbReference>
<gene>
    <name evidence="1" type="ORF">MRB53_015488</name>
</gene>
<dbReference type="Proteomes" id="UP001234297">
    <property type="component" value="Chromosome 5"/>
</dbReference>
<reference evidence="1 2" key="1">
    <citation type="journal article" date="2022" name="Hortic Res">
        <title>A haplotype resolved chromosomal level avocado genome allows analysis of novel avocado genes.</title>
        <authorList>
            <person name="Nath O."/>
            <person name="Fletcher S.J."/>
            <person name="Hayward A."/>
            <person name="Shaw L.M."/>
            <person name="Masouleh A.K."/>
            <person name="Furtado A."/>
            <person name="Henry R.J."/>
            <person name="Mitter N."/>
        </authorList>
    </citation>
    <scope>NUCLEOTIDE SEQUENCE [LARGE SCALE GENOMIC DNA]</scope>
    <source>
        <strain evidence="2">cv. Hass</strain>
    </source>
</reference>
<protein>
    <submittedName>
        <fullName evidence="1">Uncharacterized protein</fullName>
    </submittedName>
</protein>
<organism evidence="1 2">
    <name type="scientific">Persea americana</name>
    <name type="common">Avocado</name>
    <dbReference type="NCBI Taxonomy" id="3435"/>
    <lineage>
        <taxon>Eukaryota</taxon>
        <taxon>Viridiplantae</taxon>
        <taxon>Streptophyta</taxon>
        <taxon>Embryophyta</taxon>
        <taxon>Tracheophyta</taxon>
        <taxon>Spermatophyta</taxon>
        <taxon>Magnoliopsida</taxon>
        <taxon>Magnoliidae</taxon>
        <taxon>Laurales</taxon>
        <taxon>Lauraceae</taxon>
        <taxon>Persea</taxon>
    </lineage>
</organism>
<keyword evidence="2" id="KW-1185">Reference proteome</keyword>